<comment type="caution">
    <text evidence="1">The sequence shown here is derived from an EMBL/GenBank/DDBJ whole genome shotgun (WGS) entry which is preliminary data.</text>
</comment>
<sequence length="171" mass="19791">MGLMSLDLIEQIIPESSDTMRKRKKRNSRMRRSARSARADFAALPLEHKFVNGKKYSNHFRSIGKCFYLDYFLMTPRRMIRVRNSLMALTFWSSDLTALPEIPVPEAVDLATAEPALFAVDGDDCRGHRQRTMRKCVGAAAPTPPQVENHWIDFCRAAQYKTWLWTHLRSM</sequence>
<gene>
    <name evidence="1" type="ORF">TCAL_17153</name>
</gene>
<evidence type="ECO:0000313" key="1">
    <source>
        <dbReference type="EMBL" id="TRY72580.1"/>
    </source>
</evidence>
<protein>
    <submittedName>
        <fullName evidence="1">Uncharacterized protein</fullName>
    </submittedName>
</protein>
<dbReference type="AlphaFoldDB" id="A0A553P4L8"/>
<accession>A0A553P4L8</accession>
<dbReference type="EMBL" id="VCGU01000008">
    <property type="protein sequence ID" value="TRY72580.1"/>
    <property type="molecule type" value="Genomic_DNA"/>
</dbReference>
<dbReference type="Proteomes" id="UP000318571">
    <property type="component" value="Chromosome 7"/>
</dbReference>
<keyword evidence="2" id="KW-1185">Reference proteome</keyword>
<name>A0A553P4L8_TIGCA</name>
<reference evidence="1 2" key="1">
    <citation type="journal article" date="2018" name="Nat. Ecol. Evol.">
        <title>Genomic signatures of mitonuclear coevolution across populations of Tigriopus californicus.</title>
        <authorList>
            <person name="Barreto F.S."/>
            <person name="Watson E.T."/>
            <person name="Lima T.G."/>
            <person name="Willett C.S."/>
            <person name="Edmands S."/>
            <person name="Li W."/>
            <person name="Burton R.S."/>
        </authorList>
    </citation>
    <scope>NUCLEOTIDE SEQUENCE [LARGE SCALE GENOMIC DNA]</scope>
    <source>
        <strain evidence="1 2">San Diego</strain>
    </source>
</reference>
<organism evidence="1 2">
    <name type="scientific">Tigriopus californicus</name>
    <name type="common">Marine copepod</name>
    <dbReference type="NCBI Taxonomy" id="6832"/>
    <lineage>
        <taxon>Eukaryota</taxon>
        <taxon>Metazoa</taxon>
        <taxon>Ecdysozoa</taxon>
        <taxon>Arthropoda</taxon>
        <taxon>Crustacea</taxon>
        <taxon>Multicrustacea</taxon>
        <taxon>Hexanauplia</taxon>
        <taxon>Copepoda</taxon>
        <taxon>Harpacticoida</taxon>
        <taxon>Harpacticidae</taxon>
        <taxon>Tigriopus</taxon>
    </lineage>
</organism>
<proteinExistence type="predicted"/>
<evidence type="ECO:0000313" key="2">
    <source>
        <dbReference type="Proteomes" id="UP000318571"/>
    </source>
</evidence>